<keyword evidence="1" id="KW-1133">Transmembrane helix</keyword>
<evidence type="ECO:0000313" key="3">
    <source>
        <dbReference type="Proteomes" id="UP001317779"/>
    </source>
</evidence>
<dbReference type="Proteomes" id="UP001317779">
    <property type="component" value="Chromosome"/>
</dbReference>
<dbReference type="EMBL" id="AP027141">
    <property type="protein sequence ID" value="BDV30432.1"/>
    <property type="molecule type" value="Genomic_DNA"/>
</dbReference>
<accession>A0ABM8DXX4</accession>
<dbReference type="RefSeq" id="WP_263795705.1">
    <property type="nucleotide sequence ID" value="NZ_AP027141.1"/>
</dbReference>
<organism evidence="2 3">
    <name type="scientific">Microbacterium terricola</name>
    <dbReference type="NCBI Taxonomy" id="344163"/>
    <lineage>
        <taxon>Bacteria</taxon>
        <taxon>Bacillati</taxon>
        <taxon>Actinomycetota</taxon>
        <taxon>Actinomycetes</taxon>
        <taxon>Micrococcales</taxon>
        <taxon>Microbacteriaceae</taxon>
        <taxon>Microbacterium</taxon>
    </lineage>
</organism>
<evidence type="ECO:0000256" key="1">
    <source>
        <dbReference type="SAM" id="Phobius"/>
    </source>
</evidence>
<evidence type="ECO:0008006" key="4">
    <source>
        <dbReference type="Google" id="ProtNLM"/>
    </source>
</evidence>
<keyword evidence="1" id="KW-0812">Transmembrane</keyword>
<sequence length="109" mass="12047">MSTALAALNTALAAPAAVVAHHPGYWGPGFGWWFLLIPLFWILLFGVLFGVFGRRWRRAAWENGYGPHGRVNPAKQAEATLAERYAQGDIDEVEYRARLEVLRANAAPA</sequence>
<gene>
    <name evidence="2" type="ORF">Microterr_10920</name>
</gene>
<keyword evidence="3" id="KW-1185">Reference proteome</keyword>
<proteinExistence type="predicted"/>
<feature type="transmembrane region" description="Helical" evidence="1">
    <location>
        <begin position="30"/>
        <end position="52"/>
    </location>
</feature>
<evidence type="ECO:0000313" key="2">
    <source>
        <dbReference type="EMBL" id="BDV30432.1"/>
    </source>
</evidence>
<keyword evidence="1" id="KW-0472">Membrane</keyword>
<name>A0ABM8DXX4_9MICO</name>
<reference evidence="2 3" key="1">
    <citation type="submission" date="2022-12" db="EMBL/GenBank/DDBJ databases">
        <title>Microbacterium terricola strain KV-448 chromosome, complete genome.</title>
        <authorList>
            <person name="Oshima T."/>
            <person name="Moriya T."/>
            <person name="Bessho Y."/>
        </authorList>
    </citation>
    <scope>NUCLEOTIDE SEQUENCE [LARGE SCALE GENOMIC DNA]</scope>
    <source>
        <strain evidence="2 3">KV-448</strain>
    </source>
</reference>
<protein>
    <recommendedName>
        <fullName evidence="4">SHOCT domain-containing protein</fullName>
    </recommendedName>
</protein>